<feature type="transmembrane region" description="Helical" evidence="10">
    <location>
        <begin position="64"/>
        <end position="83"/>
    </location>
</feature>
<feature type="transmembrane region" description="Helical" evidence="10">
    <location>
        <begin position="213"/>
        <end position="231"/>
    </location>
</feature>
<feature type="transmembrane region" description="Helical" evidence="10">
    <location>
        <begin position="256"/>
        <end position="281"/>
    </location>
</feature>
<keyword evidence="3" id="KW-0285">Flavoprotein</keyword>
<feature type="transmembrane region" description="Helical" evidence="10">
    <location>
        <begin position="161"/>
        <end position="180"/>
    </location>
</feature>
<evidence type="ECO:0000256" key="7">
    <source>
        <dbReference type="ARBA" id="ARBA00022989"/>
    </source>
</evidence>
<evidence type="ECO:0000256" key="8">
    <source>
        <dbReference type="ARBA" id="ARBA00023136"/>
    </source>
</evidence>
<keyword evidence="8 10" id="KW-0472">Membrane</keyword>
<protein>
    <submittedName>
        <fullName evidence="11">RnfABCDGE type electron transport complex subunit D</fullName>
    </submittedName>
</protein>
<evidence type="ECO:0000256" key="2">
    <source>
        <dbReference type="ARBA" id="ARBA00022553"/>
    </source>
</evidence>
<gene>
    <name evidence="11" type="ORF">ACFSTF_09870</name>
</gene>
<evidence type="ECO:0000256" key="4">
    <source>
        <dbReference type="ARBA" id="ARBA00022643"/>
    </source>
</evidence>
<dbReference type="PANTHER" id="PTHR30578:SF0">
    <property type="entry name" value="ION-TRANSLOCATING OXIDOREDUCTASE COMPLEX SUBUNIT D"/>
    <property type="match status" value="1"/>
</dbReference>
<feature type="transmembrane region" description="Helical" evidence="10">
    <location>
        <begin position="95"/>
        <end position="124"/>
    </location>
</feature>
<evidence type="ECO:0000313" key="12">
    <source>
        <dbReference type="Proteomes" id="UP001597458"/>
    </source>
</evidence>
<evidence type="ECO:0000313" key="11">
    <source>
        <dbReference type="EMBL" id="MFD2617609.1"/>
    </source>
</evidence>
<sequence length="295" mass="32858">MQINNEKSSEIQNHRSRVTSRNDKEENVMVKLKKMTKAPKRFLIASLILLMLVGSFHSEPLSGIVTVLIAVASSVMVDLIFTISHKRKIKFPDGALLTGLIIGLVLSPTSPIYVTILTAIIAIVAKHNIKKKYKPIFNPAAFGLLISASFFSSGQSWWGGLTLLPGWSVILVVIIGYFVANRVNKFPQVFSFLGIYFLILLVFTFLNSQYAELVIRSPYINSTIFLAFFMLTDPPTSPAKYRDQIIFGAIAATTSWVSYFVFGGLTFLLIGLLISNGWSYWTSYLNKSKKRVAIG</sequence>
<keyword evidence="1" id="KW-0813">Transport</keyword>
<dbReference type="EMBL" id="JBHUMR010000013">
    <property type="protein sequence ID" value="MFD2617609.1"/>
    <property type="molecule type" value="Genomic_DNA"/>
</dbReference>
<proteinExistence type="predicted"/>
<keyword evidence="5 10" id="KW-0812">Transmembrane</keyword>
<dbReference type="Proteomes" id="UP001597458">
    <property type="component" value="Unassembled WGS sequence"/>
</dbReference>
<dbReference type="InterPro" id="IPR004338">
    <property type="entry name" value="NqrB/RnfD"/>
</dbReference>
<name>A0ABW5PSG3_9BACI</name>
<keyword evidence="4" id="KW-0288">FMN</keyword>
<evidence type="ECO:0000256" key="1">
    <source>
        <dbReference type="ARBA" id="ARBA00022448"/>
    </source>
</evidence>
<keyword evidence="2" id="KW-0597">Phosphoprotein</keyword>
<keyword evidence="12" id="KW-1185">Reference proteome</keyword>
<evidence type="ECO:0000256" key="9">
    <source>
        <dbReference type="SAM" id="MobiDB-lite"/>
    </source>
</evidence>
<organism evidence="11 12">
    <name type="scientific">Terrilactibacillus laevilacticus</name>
    <dbReference type="NCBI Taxonomy" id="1380157"/>
    <lineage>
        <taxon>Bacteria</taxon>
        <taxon>Bacillati</taxon>
        <taxon>Bacillota</taxon>
        <taxon>Bacilli</taxon>
        <taxon>Bacillales</taxon>
        <taxon>Bacillaceae</taxon>
        <taxon>Terrilactibacillus</taxon>
    </lineage>
</organism>
<dbReference type="RefSeq" id="WP_141190526.1">
    <property type="nucleotide sequence ID" value="NZ_JBHUMR010000013.1"/>
</dbReference>
<evidence type="ECO:0000256" key="3">
    <source>
        <dbReference type="ARBA" id="ARBA00022630"/>
    </source>
</evidence>
<evidence type="ECO:0000256" key="5">
    <source>
        <dbReference type="ARBA" id="ARBA00022692"/>
    </source>
</evidence>
<feature type="transmembrane region" description="Helical" evidence="10">
    <location>
        <begin position="186"/>
        <end position="206"/>
    </location>
</feature>
<feature type="transmembrane region" description="Helical" evidence="10">
    <location>
        <begin position="136"/>
        <end position="154"/>
    </location>
</feature>
<reference evidence="12" key="1">
    <citation type="journal article" date="2019" name="Int. J. Syst. Evol. Microbiol.">
        <title>The Global Catalogue of Microorganisms (GCM) 10K type strain sequencing project: providing services to taxonomists for standard genome sequencing and annotation.</title>
        <authorList>
            <consortium name="The Broad Institute Genomics Platform"/>
            <consortium name="The Broad Institute Genome Sequencing Center for Infectious Disease"/>
            <person name="Wu L."/>
            <person name="Ma J."/>
        </authorList>
    </citation>
    <scope>NUCLEOTIDE SEQUENCE [LARGE SCALE GENOMIC DNA]</scope>
    <source>
        <strain evidence="12">TISTR 2241</strain>
    </source>
</reference>
<accession>A0ABW5PSG3</accession>
<keyword evidence="7 10" id="KW-1133">Transmembrane helix</keyword>
<evidence type="ECO:0000256" key="6">
    <source>
        <dbReference type="ARBA" id="ARBA00022967"/>
    </source>
</evidence>
<dbReference type="Pfam" id="PF03116">
    <property type="entry name" value="NQR2_RnfD_RnfE"/>
    <property type="match status" value="2"/>
</dbReference>
<dbReference type="PANTHER" id="PTHR30578">
    <property type="entry name" value="ELECTRON TRANSPORT COMPLEX PROTEIN RNFD"/>
    <property type="match status" value="1"/>
</dbReference>
<feature type="transmembrane region" description="Helical" evidence="10">
    <location>
        <begin position="41"/>
        <end position="58"/>
    </location>
</feature>
<keyword evidence="6" id="KW-1278">Translocase</keyword>
<feature type="region of interest" description="Disordered" evidence="9">
    <location>
        <begin position="1"/>
        <end position="24"/>
    </location>
</feature>
<comment type="caution">
    <text evidence="11">The sequence shown here is derived from an EMBL/GenBank/DDBJ whole genome shotgun (WGS) entry which is preliminary data.</text>
</comment>
<evidence type="ECO:0000256" key="10">
    <source>
        <dbReference type="SAM" id="Phobius"/>
    </source>
</evidence>